<dbReference type="InterPro" id="IPR036485">
    <property type="entry name" value="Glu_synth_asu_C_sf"/>
</dbReference>
<dbReference type="CDD" id="cd00982">
    <property type="entry name" value="gltB_C"/>
    <property type="match status" value="1"/>
</dbReference>
<evidence type="ECO:0000256" key="4">
    <source>
        <dbReference type="ARBA" id="ARBA00004802"/>
    </source>
</evidence>
<dbReference type="Pfam" id="PF00310">
    <property type="entry name" value="GATase_2"/>
    <property type="match status" value="1"/>
</dbReference>
<evidence type="ECO:0000313" key="21">
    <source>
        <dbReference type="EMBL" id="KFN50685.1"/>
    </source>
</evidence>
<dbReference type="Proteomes" id="UP000029391">
    <property type="component" value="Unassembled WGS sequence"/>
</dbReference>
<dbReference type="GO" id="GO:0046872">
    <property type="term" value="F:metal ion binding"/>
    <property type="evidence" value="ECO:0007669"/>
    <property type="project" value="UniProtKB-KW"/>
</dbReference>
<evidence type="ECO:0000256" key="12">
    <source>
        <dbReference type="ARBA" id="ARBA00022962"/>
    </source>
</evidence>
<dbReference type="SUPFAM" id="SSF56235">
    <property type="entry name" value="N-terminal nucleophile aminohydrolases (Ntn hydrolases)"/>
    <property type="match status" value="1"/>
</dbReference>
<evidence type="ECO:0000256" key="8">
    <source>
        <dbReference type="ARBA" id="ARBA00022630"/>
    </source>
</evidence>
<dbReference type="InterPro" id="IPR017932">
    <property type="entry name" value="GATase_2_dom"/>
</dbReference>
<dbReference type="Gene3D" id="3.60.20.10">
    <property type="entry name" value="Glutamine Phosphoribosylpyrophosphate, subunit 1, domain 1"/>
    <property type="match status" value="1"/>
</dbReference>
<dbReference type="SUPFAM" id="SSF51395">
    <property type="entry name" value="FMN-linked oxidoreductases"/>
    <property type="match status" value="1"/>
</dbReference>
<dbReference type="GO" id="GO:0019676">
    <property type="term" value="P:ammonia assimilation cycle"/>
    <property type="evidence" value="ECO:0007669"/>
    <property type="project" value="TreeGrafter"/>
</dbReference>
<dbReference type="InterPro" id="IPR002489">
    <property type="entry name" value="Glu_synth_asu_C"/>
</dbReference>
<dbReference type="EMBL" id="AWXU01000017">
    <property type="protein sequence ID" value="KFN50685.1"/>
    <property type="molecule type" value="Genomic_DNA"/>
</dbReference>
<evidence type="ECO:0000256" key="1">
    <source>
        <dbReference type="ARBA" id="ARBA00001917"/>
    </source>
</evidence>
<dbReference type="InterPro" id="IPR050711">
    <property type="entry name" value="ET-N_metabolism_enzyme"/>
</dbReference>
<name>A0A091C216_9GAMM</name>
<dbReference type="GO" id="GO:0015930">
    <property type="term" value="F:glutamate synthase activity"/>
    <property type="evidence" value="ECO:0007669"/>
    <property type="project" value="InterPro"/>
</dbReference>
<evidence type="ECO:0000256" key="11">
    <source>
        <dbReference type="ARBA" id="ARBA00022827"/>
    </source>
</evidence>
<evidence type="ECO:0000256" key="2">
    <source>
        <dbReference type="ARBA" id="ARBA00001927"/>
    </source>
</evidence>
<comment type="cofactor">
    <cofactor evidence="1">
        <name>FMN</name>
        <dbReference type="ChEBI" id="CHEBI:58210"/>
    </cofactor>
</comment>
<dbReference type="GO" id="GO:0051538">
    <property type="term" value="F:3 iron, 4 sulfur cluster binding"/>
    <property type="evidence" value="ECO:0007669"/>
    <property type="project" value="UniProtKB-KW"/>
</dbReference>
<evidence type="ECO:0000256" key="18">
    <source>
        <dbReference type="ARBA" id="ARBA00029440"/>
    </source>
</evidence>
<keyword evidence="15" id="KW-0411">Iron-sulfur</keyword>
<evidence type="ECO:0000256" key="15">
    <source>
        <dbReference type="ARBA" id="ARBA00023014"/>
    </source>
</evidence>
<dbReference type="CDD" id="cd02808">
    <property type="entry name" value="GltS_FMN"/>
    <property type="match status" value="1"/>
</dbReference>
<proteinExistence type="inferred from homology"/>
<sequence>MSAGRPPGLYSPDFEHDSCGFGLVARIDDQPSRALVDSALQALARLSHRGAVAADGRSGDGCGLLLRRPSAFLAAIAAGAGIGFAEGDAVGMVFLRDDDAADARARARLAAALQAQGLAVSGWREVPVRHAACGQIARRGLPRIAQVFVARPDELDAGSFERRLFLARRQAEQALGNDAAFHIVTLSAVSIGYKAMVLADALPDFYPDLARPELASSVAVFHQRFSTNTAPAWKLAQPFRLLAHNGEINTIEGNRHWARARAAHWRTPAFDLAALQPLVAEHGSDSQSLDNMLELLLAGGMDLLQAIRILVPPATASLEYKDPDLAAFYEYYGLSIDPWDGPAGIVLCDARYAACTLDRNGLRPARWLRTADGLLVVASETGVVDVDDAEVVARGKLGPGEMLAVDLQRGELLDSEAIDAINKARAPFKQWLKQGVSYLSTSLIDPSLAAEPLEPAALRRFQTLFQLSREEREYELRVLAETEQEATGSMGDDTPLAVLSRQLRPVSDYFRQAFAQVTNPPIDPLREAIVMSLLTQLGPEGNVFELTADNAAQVMLNSPVLNQRKLRQLLALPRFADAHVRIDLGFAAGESLPQALRRLQREAAEAVRGGAVILLLSDRWPREDEAVVPSLLATGAIHHHLVAEGLRCRCNLIVETGAARDAHQMACLIGVGATAVYPWLAYQTLYALGRAGVIRHRAGEILEIGRSYRRGLKKGLLKILSKLGISTIASYRGAQLFEVIGLKREVTELCFPGVVSRIEGAGFAELEADARELAARARADAGLTPAGRHKFVHGGEYHMYNPAVIAALQQAVRSGDFADFRHYADIVDGRPPSTLRDLLALRTDAQPIDIADVEPAQAILARFDSAGMSLGALSPEAHEALAIAMNALGGRSNSGEGGEDPARNGSERRSKIKQVASGRFGVTPEYLVNAEVLQIKIAQGAKPGEGGQLPGHKVDATIARLRHARPGIGLISPPPHHDIYSIEDLAQLIFDLKEVNPEALVSVKLVAHAGVGTIAAGVAKAYADLITISGYDGGTGASPLSSIHHAGGPWELGIAEAQQTLRGNDLRGHVRLQVDGGLKTGLDVVKAAILGAESFGFGTAPMVALGCRYLRICHLNNCATGVATQDARLRANHFTGLPEMAANFFRLVAEDVRHWLARLGVTRLEDLIGRTDLLRVLEGETARQRGLDLQPLLDAADGRGPAARYCVIPRNLPRDTGTLATRMLADCAQAIRERSGGEFAYAVNNRDRSIGARLSGAIARAHGDQGMADAPILLRLRGHAGQSLGAWNAGGLHLHLEGDANDYVGKGMAGGRIVLRPPPTAPFVAREAAIMGNTCLYGATGGELYAAGRAGERFAVRNSGAVAVVEGVGDHGCEYMTGGCVAVLGRTGLNFAAGFTGGLAYVLDLERDFVDRYNHELVDVLRITPEGMEHHRQHLRTLLLAHVEHSGSAWGAQLLEDFRDVAGRFWLVKAKAASLEQLAEELRRAA</sequence>
<evidence type="ECO:0000256" key="16">
    <source>
        <dbReference type="ARBA" id="ARBA00023164"/>
    </source>
</evidence>
<dbReference type="Gene3D" id="2.160.20.60">
    <property type="entry name" value="Glutamate synthase, alpha subunit, C-terminal domain"/>
    <property type="match status" value="1"/>
</dbReference>
<keyword evidence="11" id="KW-0274">FAD</keyword>
<dbReference type="NCBIfam" id="NF008730">
    <property type="entry name" value="PRK11750.1"/>
    <property type="match status" value="1"/>
</dbReference>
<dbReference type="Pfam" id="PF01493">
    <property type="entry name" value="GXGXG"/>
    <property type="match status" value="1"/>
</dbReference>
<evidence type="ECO:0000256" key="7">
    <source>
        <dbReference type="ARBA" id="ARBA00022605"/>
    </source>
</evidence>
<dbReference type="FunFam" id="2.160.20.60:FF:000002">
    <property type="entry name" value="Glutamate synthase, large subunit"/>
    <property type="match status" value="1"/>
</dbReference>
<evidence type="ECO:0000259" key="20">
    <source>
        <dbReference type="PROSITE" id="PS51278"/>
    </source>
</evidence>
<keyword evidence="8" id="KW-0285">Flavoprotein</keyword>
<dbReference type="CDD" id="cd00713">
    <property type="entry name" value="GltS"/>
    <property type="match status" value="1"/>
</dbReference>
<dbReference type="Gene3D" id="3.20.20.70">
    <property type="entry name" value="Aldolase class I"/>
    <property type="match status" value="2"/>
</dbReference>
<dbReference type="eggNOG" id="COG0070">
    <property type="taxonomic scope" value="Bacteria"/>
</dbReference>
<feature type="region of interest" description="Disordered" evidence="19">
    <location>
        <begin position="889"/>
        <end position="911"/>
    </location>
</feature>
<comment type="pathway">
    <text evidence="18">Amino-acid biosynthesis.</text>
</comment>
<evidence type="ECO:0000256" key="14">
    <source>
        <dbReference type="ARBA" id="ARBA00023004"/>
    </source>
</evidence>
<dbReference type="STRING" id="1121013.GCA_000426365_02163"/>
<dbReference type="FunFam" id="3.20.20.70:FF:000061">
    <property type="entry name" value="Glutamate synthase large subunit"/>
    <property type="match status" value="1"/>
</dbReference>
<evidence type="ECO:0000256" key="13">
    <source>
        <dbReference type="ARBA" id="ARBA00023002"/>
    </source>
</evidence>
<evidence type="ECO:0000256" key="10">
    <source>
        <dbReference type="ARBA" id="ARBA00022723"/>
    </source>
</evidence>
<dbReference type="PANTHER" id="PTHR11938">
    <property type="entry name" value="FAD NADPH DEHYDROGENASE/OXIDOREDUCTASE"/>
    <property type="match status" value="1"/>
</dbReference>
<organism evidence="21 22">
    <name type="scientific">Arenimonas composti TR7-09 = DSM 18010</name>
    <dbReference type="NCBI Taxonomy" id="1121013"/>
    <lineage>
        <taxon>Bacteria</taxon>
        <taxon>Pseudomonadati</taxon>
        <taxon>Pseudomonadota</taxon>
        <taxon>Gammaproteobacteria</taxon>
        <taxon>Lysobacterales</taxon>
        <taxon>Lysobacteraceae</taxon>
        <taxon>Arenimonas</taxon>
    </lineage>
</organism>
<comment type="similarity">
    <text evidence="6">Belongs to the glutamate synthase family.</text>
</comment>
<evidence type="ECO:0000256" key="5">
    <source>
        <dbReference type="ARBA" id="ARBA00004909"/>
    </source>
</evidence>
<keyword evidence="13" id="KW-0560">Oxidoreductase</keyword>
<dbReference type="SUPFAM" id="SSF69336">
    <property type="entry name" value="Alpha subunit of glutamate synthase, C-terminal domain"/>
    <property type="match status" value="1"/>
</dbReference>
<comment type="cofactor">
    <cofactor evidence="2">
        <name>[3Fe-4S] cluster</name>
        <dbReference type="ChEBI" id="CHEBI:21137"/>
    </cofactor>
</comment>
<evidence type="ECO:0000256" key="6">
    <source>
        <dbReference type="ARBA" id="ARBA00009716"/>
    </source>
</evidence>
<keyword evidence="12" id="KW-0315">Glutamine amidotransferase</keyword>
<dbReference type="OrthoDB" id="9758182at2"/>
<keyword evidence="10" id="KW-0479">Metal-binding</keyword>
<gene>
    <name evidence="21" type="ORF">P873_05855</name>
</gene>
<dbReference type="PROSITE" id="PS51278">
    <property type="entry name" value="GATASE_TYPE_2"/>
    <property type="match status" value="1"/>
</dbReference>
<dbReference type="eggNOG" id="COG0067">
    <property type="taxonomic scope" value="Bacteria"/>
</dbReference>
<dbReference type="InterPro" id="IPR013785">
    <property type="entry name" value="Aldolase_TIM"/>
</dbReference>
<keyword evidence="16" id="KW-0314">Glutamate biosynthesis</keyword>
<dbReference type="InterPro" id="IPR002932">
    <property type="entry name" value="Glu_synthdom"/>
</dbReference>
<reference evidence="21 22" key="1">
    <citation type="submission" date="2013-09" db="EMBL/GenBank/DDBJ databases">
        <title>Genome sequencing of Arenimonas composti.</title>
        <authorList>
            <person name="Chen F."/>
            <person name="Wang G."/>
        </authorList>
    </citation>
    <scope>NUCLEOTIDE SEQUENCE [LARGE SCALE GENOMIC DNA]</scope>
    <source>
        <strain evidence="21 22">TR7-09</strain>
    </source>
</reference>
<comment type="cofactor">
    <cofactor evidence="3">
        <name>FAD</name>
        <dbReference type="ChEBI" id="CHEBI:57692"/>
    </cofactor>
</comment>
<keyword evidence="17" id="KW-0003">3Fe-4S</keyword>
<dbReference type="InterPro" id="IPR006982">
    <property type="entry name" value="Glu_synth_centr_N"/>
</dbReference>
<keyword evidence="14" id="KW-0408">Iron</keyword>
<evidence type="ECO:0000256" key="19">
    <source>
        <dbReference type="SAM" id="MobiDB-lite"/>
    </source>
</evidence>
<evidence type="ECO:0000313" key="22">
    <source>
        <dbReference type="Proteomes" id="UP000029391"/>
    </source>
</evidence>
<keyword evidence="7" id="KW-0028">Amino-acid biosynthesis</keyword>
<evidence type="ECO:0000256" key="3">
    <source>
        <dbReference type="ARBA" id="ARBA00001974"/>
    </source>
</evidence>
<keyword evidence="9" id="KW-0288">FMN</keyword>
<dbReference type="eggNOG" id="COG0069">
    <property type="taxonomic scope" value="Bacteria"/>
</dbReference>
<comment type="pathway">
    <text evidence="5">Nitrogen metabolism.</text>
</comment>
<evidence type="ECO:0000256" key="9">
    <source>
        <dbReference type="ARBA" id="ARBA00022643"/>
    </source>
</evidence>
<feature type="compositionally biased region" description="Basic and acidic residues" evidence="19">
    <location>
        <begin position="900"/>
        <end position="909"/>
    </location>
</feature>
<dbReference type="GO" id="GO:0006537">
    <property type="term" value="P:glutamate biosynthetic process"/>
    <property type="evidence" value="ECO:0007669"/>
    <property type="project" value="UniProtKB-KW"/>
</dbReference>
<evidence type="ECO:0000256" key="17">
    <source>
        <dbReference type="ARBA" id="ARBA00023291"/>
    </source>
</evidence>
<accession>A0A091C216</accession>
<comment type="pathway">
    <text evidence="4">Energy metabolism; nitrogen metabolism.</text>
</comment>
<protein>
    <recommendedName>
        <fullName evidence="20">Glutamine amidotransferase type-2 domain-containing protein</fullName>
    </recommendedName>
</protein>
<dbReference type="Pfam" id="PF04898">
    <property type="entry name" value="Glu_syn_central"/>
    <property type="match status" value="1"/>
</dbReference>
<dbReference type="PANTHER" id="PTHR11938:SF148">
    <property type="entry name" value="GLUTAMATE SYNTHASE [NADPH] LARGE CHAIN"/>
    <property type="match status" value="1"/>
</dbReference>
<keyword evidence="22" id="KW-1185">Reference proteome</keyword>
<dbReference type="Pfam" id="PF01645">
    <property type="entry name" value="Glu_synthase"/>
    <property type="match status" value="1"/>
</dbReference>
<dbReference type="RefSeq" id="WP_026817152.1">
    <property type="nucleotide sequence ID" value="NZ_AUFF01000006.1"/>
</dbReference>
<comment type="caution">
    <text evidence="21">The sequence shown here is derived from an EMBL/GenBank/DDBJ whole genome shotgun (WGS) entry which is preliminary data.</text>
</comment>
<feature type="domain" description="Glutamine amidotransferase type-2" evidence="20">
    <location>
        <begin position="19"/>
        <end position="408"/>
    </location>
</feature>
<dbReference type="InterPro" id="IPR029055">
    <property type="entry name" value="Ntn_hydrolases_N"/>
</dbReference>